<comment type="caution">
    <text evidence="4">The sequence shown here is derived from an EMBL/GenBank/DDBJ whole genome shotgun (WGS) entry which is preliminary data.</text>
</comment>
<dbReference type="RefSeq" id="WP_127907071.1">
    <property type="nucleotide sequence ID" value="NZ_RQXX01000004.1"/>
</dbReference>
<dbReference type="PROSITE" id="PS00530">
    <property type="entry name" value="RNASE_T2_1"/>
    <property type="match status" value="1"/>
</dbReference>
<dbReference type="PANTHER" id="PTHR11240:SF22">
    <property type="entry name" value="RIBONUCLEASE T2"/>
    <property type="match status" value="1"/>
</dbReference>
<dbReference type="InterPro" id="IPR039378">
    <property type="entry name" value="RNase_T2_prok"/>
</dbReference>
<dbReference type="GO" id="GO:0033897">
    <property type="term" value="F:ribonuclease T2 activity"/>
    <property type="evidence" value="ECO:0007669"/>
    <property type="project" value="InterPro"/>
</dbReference>
<dbReference type="CDD" id="cd01062">
    <property type="entry name" value="RNase_T2_prok"/>
    <property type="match status" value="1"/>
</dbReference>
<dbReference type="AlphaFoldDB" id="A0A438AFU2"/>
<name>A0A438AFU2_9RHOB</name>
<dbReference type="Gene3D" id="3.90.730.10">
    <property type="entry name" value="Ribonuclease T2-like"/>
    <property type="match status" value="1"/>
</dbReference>
<dbReference type="Proteomes" id="UP000285908">
    <property type="component" value="Unassembled WGS sequence"/>
</dbReference>
<dbReference type="OrthoDB" id="4720638at2"/>
<reference evidence="4 5" key="1">
    <citation type="submission" date="2018-11" db="EMBL/GenBank/DDBJ databases">
        <title>Mesobaculum littorinae gen. nov., sp. nov., isolated from Littorina scabra that represents a novel genus of the order Rhodobacteraceae.</title>
        <authorList>
            <person name="Li F."/>
        </authorList>
    </citation>
    <scope>NUCLEOTIDE SEQUENCE [LARGE SCALE GENOMIC DNA]</scope>
    <source>
        <strain evidence="4 5">M0103</strain>
    </source>
</reference>
<dbReference type="PANTHER" id="PTHR11240">
    <property type="entry name" value="RIBONUCLEASE T2"/>
    <property type="match status" value="1"/>
</dbReference>
<keyword evidence="5" id="KW-1185">Reference proteome</keyword>
<evidence type="ECO:0000256" key="1">
    <source>
        <dbReference type="ARBA" id="ARBA00007469"/>
    </source>
</evidence>
<dbReference type="GO" id="GO:0006401">
    <property type="term" value="P:RNA catabolic process"/>
    <property type="evidence" value="ECO:0007669"/>
    <property type="project" value="UniProtKB-ARBA"/>
</dbReference>
<evidence type="ECO:0000256" key="2">
    <source>
        <dbReference type="RuleBase" id="RU004328"/>
    </source>
</evidence>
<protein>
    <submittedName>
        <fullName evidence="4">Ribonuclease T</fullName>
    </submittedName>
</protein>
<dbReference type="InterPro" id="IPR018188">
    <property type="entry name" value="RNase_T2_His_AS_1"/>
</dbReference>
<dbReference type="Pfam" id="PF00445">
    <property type="entry name" value="Ribonuclease_T2"/>
    <property type="match status" value="1"/>
</dbReference>
<sequence>MQRFLVTLLCGLAFLPAPILAEGERAGAFDYWVLALSWSPNWCATEGAARGSEQCDPEAARGWVLHGLWPQYEAGWPSYCSGAAQDPSRAETGQRADLFGDADAAWYQWKKHGRCSGMAPGAYYDTARAAFDAVIKPDVFARMTDPLRMPTAVVEEAFLEANAGLSADMITITCKGDRIREARVCLSRDGLDPRICGADVIRDCTAQDALMAPIP</sequence>
<accession>A0A438AFU2</accession>
<comment type="similarity">
    <text evidence="1 2">Belongs to the RNase T2 family.</text>
</comment>
<evidence type="ECO:0000313" key="4">
    <source>
        <dbReference type="EMBL" id="RVV97475.1"/>
    </source>
</evidence>
<feature type="chain" id="PRO_5019357118" evidence="3">
    <location>
        <begin position="22"/>
        <end position="215"/>
    </location>
</feature>
<dbReference type="InterPro" id="IPR001568">
    <property type="entry name" value="RNase_T2-like"/>
</dbReference>
<proteinExistence type="inferred from homology"/>
<gene>
    <name evidence="4" type="ORF">EKE94_13100</name>
</gene>
<feature type="signal peptide" evidence="3">
    <location>
        <begin position="1"/>
        <end position="21"/>
    </location>
</feature>
<keyword evidence="3" id="KW-0732">Signal</keyword>
<dbReference type="GO" id="GO:0003723">
    <property type="term" value="F:RNA binding"/>
    <property type="evidence" value="ECO:0007669"/>
    <property type="project" value="InterPro"/>
</dbReference>
<dbReference type="InterPro" id="IPR036430">
    <property type="entry name" value="RNase_T2-like_sf"/>
</dbReference>
<dbReference type="EMBL" id="RQXX01000004">
    <property type="protein sequence ID" value="RVV97475.1"/>
    <property type="molecule type" value="Genomic_DNA"/>
</dbReference>
<evidence type="ECO:0000313" key="5">
    <source>
        <dbReference type="Proteomes" id="UP000285908"/>
    </source>
</evidence>
<dbReference type="SUPFAM" id="SSF55895">
    <property type="entry name" value="Ribonuclease Rh-like"/>
    <property type="match status" value="1"/>
</dbReference>
<evidence type="ECO:0000256" key="3">
    <source>
        <dbReference type="SAM" id="SignalP"/>
    </source>
</evidence>
<organism evidence="4 5">
    <name type="scientific">Mesobaculum littorinae</name>
    <dbReference type="NCBI Taxonomy" id="2486419"/>
    <lineage>
        <taxon>Bacteria</taxon>
        <taxon>Pseudomonadati</taxon>
        <taxon>Pseudomonadota</taxon>
        <taxon>Alphaproteobacteria</taxon>
        <taxon>Rhodobacterales</taxon>
        <taxon>Roseobacteraceae</taxon>
        <taxon>Mesobaculum</taxon>
    </lineage>
</organism>